<evidence type="ECO:0000256" key="1">
    <source>
        <dbReference type="SAM" id="MobiDB-lite"/>
    </source>
</evidence>
<keyword evidence="3" id="KW-1185">Reference proteome</keyword>
<dbReference type="InterPro" id="IPR036737">
    <property type="entry name" value="OmpA-like_sf"/>
</dbReference>
<proteinExistence type="predicted"/>
<dbReference type="AlphaFoldDB" id="A0AAE3UF64"/>
<feature type="compositionally biased region" description="Basic residues" evidence="1">
    <location>
        <begin position="91"/>
        <end position="108"/>
    </location>
</feature>
<reference evidence="2" key="1">
    <citation type="submission" date="2023-05" db="EMBL/GenBank/DDBJ databases">
        <authorList>
            <person name="Zhang X."/>
        </authorList>
    </citation>
    <scope>NUCLEOTIDE SEQUENCE</scope>
    <source>
        <strain evidence="2">BD1B2-1</strain>
    </source>
</reference>
<dbReference type="InterPro" id="IPR050708">
    <property type="entry name" value="T6SS_VgrG/RHS"/>
</dbReference>
<dbReference type="EMBL" id="JASJOU010000004">
    <property type="protein sequence ID" value="MDJ1502081.1"/>
    <property type="molecule type" value="Genomic_DNA"/>
</dbReference>
<organism evidence="2 3">
    <name type="scientific">Xanthocytophaga agilis</name>
    <dbReference type="NCBI Taxonomy" id="3048010"/>
    <lineage>
        <taxon>Bacteria</taxon>
        <taxon>Pseudomonadati</taxon>
        <taxon>Bacteroidota</taxon>
        <taxon>Cytophagia</taxon>
        <taxon>Cytophagales</taxon>
        <taxon>Rhodocytophagaceae</taxon>
        <taxon>Xanthocytophaga</taxon>
    </lineage>
</organism>
<dbReference type="RefSeq" id="WP_314511914.1">
    <property type="nucleotide sequence ID" value="NZ_JASJOU010000004.1"/>
</dbReference>
<accession>A0AAE3UF64</accession>
<dbReference type="Gene3D" id="3.30.1330.60">
    <property type="entry name" value="OmpA-like domain"/>
    <property type="match status" value="1"/>
</dbReference>
<dbReference type="NCBIfam" id="TIGR03696">
    <property type="entry name" value="Rhs_assc_core"/>
    <property type="match status" value="1"/>
</dbReference>
<name>A0AAE3UF64_9BACT</name>
<evidence type="ECO:0000313" key="3">
    <source>
        <dbReference type="Proteomes" id="UP001232063"/>
    </source>
</evidence>
<dbReference type="PANTHER" id="PTHR32305:SF15">
    <property type="entry name" value="PROTEIN RHSA-RELATED"/>
    <property type="match status" value="1"/>
</dbReference>
<dbReference type="Proteomes" id="UP001232063">
    <property type="component" value="Unassembled WGS sequence"/>
</dbReference>
<dbReference type="InterPro" id="IPR022385">
    <property type="entry name" value="Rhs_assc_core"/>
</dbReference>
<protein>
    <submittedName>
        <fullName evidence="2">RHS repeat-associated core domain-containing protein</fullName>
    </submittedName>
</protein>
<gene>
    <name evidence="2" type="ORF">QNI22_15550</name>
</gene>
<sequence length="326" mass="36811">MNLAGIETQGNPNHKFQFLGQEKQDEFNLNWVETFFRSYDPQLGRFHQIDLLSNFFTMLSPYVYSYNNPITYSDPTGLAGEEAEDNGKSKRAERRRERKWKREQRRAKRDAGKGKDNQTYITATGNSKDFPFRKKIKEVKKIKTKLPETKQIILAVNIISLPTSNDGEGDDDDNTPNEPSKVIYKDAEIEPGTKYSFDERINFKPNTGQFADPDEVVSKKLDDLVNLLINHPNVKVLIAGNGIALSDGNQDPNPDLYGHGKIAMERSATLNGNPSTAKQVLTARARAVYNFLIKQKGISKTQLIYGPGNVLRGTKPTVSFEIRNPK</sequence>
<comment type="caution">
    <text evidence="2">The sequence shown here is derived from an EMBL/GenBank/DDBJ whole genome shotgun (WGS) entry which is preliminary data.</text>
</comment>
<feature type="region of interest" description="Disordered" evidence="1">
    <location>
        <begin position="76"/>
        <end position="124"/>
    </location>
</feature>
<evidence type="ECO:0000313" key="2">
    <source>
        <dbReference type="EMBL" id="MDJ1502081.1"/>
    </source>
</evidence>
<dbReference type="PANTHER" id="PTHR32305">
    <property type="match status" value="1"/>
</dbReference>
<dbReference type="Gene3D" id="2.180.10.10">
    <property type="entry name" value="RHS repeat-associated core"/>
    <property type="match status" value="1"/>
</dbReference>